<dbReference type="Proteomes" id="UP001054945">
    <property type="component" value="Unassembled WGS sequence"/>
</dbReference>
<feature type="compositionally biased region" description="Basic and acidic residues" evidence="1">
    <location>
        <begin position="19"/>
        <end position="32"/>
    </location>
</feature>
<organism evidence="2 3">
    <name type="scientific">Caerostris extrusa</name>
    <name type="common">Bark spider</name>
    <name type="synonym">Caerostris bankana</name>
    <dbReference type="NCBI Taxonomy" id="172846"/>
    <lineage>
        <taxon>Eukaryota</taxon>
        <taxon>Metazoa</taxon>
        <taxon>Ecdysozoa</taxon>
        <taxon>Arthropoda</taxon>
        <taxon>Chelicerata</taxon>
        <taxon>Arachnida</taxon>
        <taxon>Araneae</taxon>
        <taxon>Araneomorphae</taxon>
        <taxon>Entelegynae</taxon>
        <taxon>Araneoidea</taxon>
        <taxon>Araneidae</taxon>
        <taxon>Caerostris</taxon>
    </lineage>
</organism>
<evidence type="ECO:0000313" key="3">
    <source>
        <dbReference type="Proteomes" id="UP001054945"/>
    </source>
</evidence>
<name>A0AAV4MMW4_CAEEX</name>
<reference evidence="2 3" key="1">
    <citation type="submission" date="2021-06" db="EMBL/GenBank/DDBJ databases">
        <title>Caerostris extrusa draft genome.</title>
        <authorList>
            <person name="Kono N."/>
            <person name="Arakawa K."/>
        </authorList>
    </citation>
    <scope>NUCLEOTIDE SEQUENCE [LARGE SCALE GENOMIC DNA]</scope>
</reference>
<dbReference type="AlphaFoldDB" id="A0AAV4MMW4"/>
<accession>A0AAV4MMW4</accession>
<protein>
    <submittedName>
        <fullName evidence="2">Uncharacterized protein</fullName>
    </submittedName>
</protein>
<comment type="caution">
    <text evidence="2">The sequence shown here is derived from an EMBL/GenBank/DDBJ whole genome shotgun (WGS) entry which is preliminary data.</text>
</comment>
<feature type="region of interest" description="Disordered" evidence="1">
    <location>
        <begin position="1"/>
        <end position="51"/>
    </location>
</feature>
<keyword evidence="3" id="KW-1185">Reference proteome</keyword>
<proteinExistence type="predicted"/>
<evidence type="ECO:0000313" key="2">
    <source>
        <dbReference type="EMBL" id="GIX73708.1"/>
    </source>
</evidence>
<sequence>MEFHDDEVNDSISMARFKNQSETESKNDKTLDGNDSVASNNPGFEGNSAISEKVLSSDANQNQHFGDIIESSVHQKICLNGTLTIPESFIVTDCGGAENNKLPDESGARIKVLRRSDANGYSSILRRTNVKLKKQIC</sequence>
<gene>
    <name evidence="2" type="ORF">CEXT_809251</name>
</gene>
<dbReference type="EMBL" id="BPLR01002438">
    <property type="protein sequence ID" value="GIX73708.1"/>
    <property type="molecule type" value="Genomic_DNA"/>
</dbReference>
<evidence type="ECO:0000256" key="1">
    <source>
        <dbReference type="SAM" id="MobiDB-lite"/>
    </source>
</evidence>